<proteinExistence type="predicted"/>
<name>A0A7J6L229_PEROL</name>
<dbReference type="EMBL" id="JABANN010000869">
    <property type="protein sequence ID" value="KAF4652841.1"/>
    <property type="molecule type" value="Genomic_DNA"/>
</dbReference>
<feature type="coiled-coil region" evidence="1">
    <location>
        <begin position="224"/>
        <end position="251"/>
    </location>
</feature>
<dbReference type="AlphaFoldDB" id="A0A7J6L229"/>
<evidence type="ECO:0000256" key="1">
    <source>
        <dbReference type="SAM" id="Coils"/>
    </source>
</evidence>
<feature type="compositionally biased region" description="Acidic residues" evidence="2">
    <location>
        <begin position="278"/>
        <end position="294"/>
    </location>
</feature>
<keyword evidence="1" id="KW-0175">Coiled coil</keyword>
<evidence type="ECO:0000256" key="2">
    <source>
        <dbReference type="SAM" id="MobiDB-lite"/>
    </source>
</evidence>
<evidence type="ECO:0000313" key="3">
    <source>
        <dbReference type="EMBL" id="KAF4652841.1"/>
    </source>
</evidence>
<protein>
    <submittedName>
        <fullName evidence="3">Uncharacterized protein</fullName>
    </submittedName>
</protein>
<gene>
    <name evidence="3" type="ORF">FOL46_009469</name>
</gene>
<reference evidence="3 4" key="1">
    <citation type="submission" date="2020-04" db="EMBL/GenBank/DDBJ databases">
        <title>Perkinsus olseni comparative genomics.</title>
        <authorList>
            <person name="Bogema D.R."/>
        </authorList>
    </citation>
    <scope>NUCLEOTIDE SEQUENCE [LARGE SCALE GENOMIC DNA]</scope>
    <source>
        <strain evidence="3">ATCC PRA-31</strain>
    </source>
</reference>
<evidence type="ECO:0000313" key="4">
    <source>
        <dbReference type="Proteomes" id="UP000572268"/>
    </source>
</evidence>
<dbReference type="Proteomes" id="UP000572268">
    <property type="component" value="Unassembled WGS sequence"/>
</dbReference>
<comment type="caution">
    <text evidence="3">The sequence shown here is derived from an EMBL/GenBank/DDBJ whole genome shotgun (WGS) entry which is preliminary data.</text>
</comment>
<feature type="compositionally biased region" description="Basic and acidic residues" evidence="2">
    <location>
        <begin position="304"/>
        <end position="316"/>
    </location>
</feature>
<organism evidence="3 4">
    <name type="scientific">Perkinsus olseni</name>
    <name type="common">Perkinsus atlanticus</name>
    <dbReference type="NCBI Taxonomy" id="32597"/>
    <lineage>
        <taxon>Eukaryota</taxon>
        <taxon>Sar</taxon>
        <taxon>Alveolata</taxon>
        <taxon>Perkinsozoa</taxon>
        <taxon>Perkinsea</taxon>
        <taxon>Perkinsida</taxon>
        <taxon>Perkinsidae</taxon>
        <taxon>Perkinsus</taxon>
    </lineage>
</organism>
<sequence>MLTGLGTEKSVALLQEKFFQIDLDDVVDSDSYIVRVEKMSIREYGSGKCCMILLQKGESKKVLPHACEIPQSGSFYAFTLRGVRLGLTLATFELSCGGQLCNSSCGPSSQGKGCVCLYRGRKAGYVACSTVHCKAFPGVCEREKCALVKGLAVTKLLTRKSIWREADPPDVFALREAARKVGKFVNKRGGWVVHGWAKGGVITEESAGDGDINMYKEIQKIHVVSIAPERMEELSEEIEELKMKRFKKKKLSWRAGKRVQLPIQNTENDGERDTTEGGSDEESGGENEALEEEIGVNGCVGEDNGGRRKQGVENRRSSNTGNCRKGKKKNAKVEVLPQIEERAEARVGEEEDAVTTAEQCDNCKRWSVGDGLGVGEAITEGMKSRKYGAVSRNDLRTRESVNVCKECVKYLRDGGGWRYAWPSVIYTELTKNSKIRHGLWDVLPDDVRHWWSFLEPRRSGCSRVVNVSKRYDDFMQDLESYELGKLKRCLNKEPVRTILCPYGCWEFIEKAVGVPYSSLIQEHDAEFNGFKANFVKLFSRRRGDWLIPKEFLQWIVAPSCRIDEDDGLCFLMCSRHGKGVEGDMVYSCENPVTGLFPPIDEEVLGPLRLRTNIAKCGRATYSGYTYKLMKACADYNGVSTFGLNGECDWDVVSEYLSKQENVIMNERPDIKAFTNQRYIEGEIPECVVSELNRRREYSKDVIKKVTASSSWVPADQLVWRLLSEKCESQNNWRSVVLCKLDSELGSLRRKVNAAAMLYLNRIQNIDAFVEEQLEVEAASDIQSPVEMCCKFLGWVEKIHAQLMRDRGEEAWNEVRENIGRNDEITILWTRDRRRRRRLCRLEEEIEDNYGRNWELRIVMAADKCFIRAGEATWGLNRKYKVAEKEKWIQERNKLLGGWNMLIYVEYPTIPPRRSQKLIYSLVYSSREQKTAQCTEHYRLTSGV</sequence>
<feature type="region of interest" description="Disordered" evidence="2">
    <location>
        <begin position="258"/>
        <end position="330"/>
    </location>
</feature>
<accession>A0A7J6L229</accession>